<name>A0A1H6ZZR5_9BACT</name>
<dbReference type="AlphaFoldDB" id="A0A1H6ZZR5"/>
<dbReference type="Proteomes" id="UP000199403">
    <property type="component" value="Unassembled WGS sequence"/>
</dbReference>
<protein>
    <submittedName>
        <fullName evidence="1">Uncharacterized protein</fullName>
    </submittedName>
</protein>
<dbReference type="EMBL" id="FNZH01000005">
    <property type="protein sequence ID" value="SEJ57147.1"/>
    <property type="molecule type" value="Genomic_DNA"/>
</dbReference>
<gene>
    <name evidence="1" type="ORF">SAMN05192553_105159</name>
</gene>
<organism evidence="1 2">
    <name type="scientific">Cyclobacterium xiamenense</name>
    <dbReference type="NCBI Taxonomy" id="1297121"/>
    <lineage>
        <taxon>Bacteria</taxon>
        <taxon>Pseudomonadati</taxon>
        <taxon>Bacteroidota</taxon>
        <taxon>Cytophagia</taxon>
        <taxon>Cytophagales</taxon>
        <taxon>Cyclobacteriaceae</taxon>
        <taxon>Cyclobacterium</taxon>
    </lineage>
</organism>
<accession>A0A1H6ZZR5</accession>
<sequence>MVLELFTPEVEKYSGCEFKEFILNTCKISSLCSTSEYYRPGPDSRVWLYE</sequence>
<reference evidence="2" key="1">
    <citation type="submission" date="2016-10" db="EMBL/GenBank/DDBJ databases">
        <authorList>
            <person name="Varghese N."/>
            <person name="Submissions S."/>
        </authorList>
    </citation>
    <scope>NUCLEOTIDE SEQUENCE [LARGE SCALE GENOMIC DNA]</scope>
    <source>
        <strain evidence="2">IBRC-M 10761</strain>
    </source>
</reference>
<proteinExistence type="predicted"/>
<evidence type="ECO:0000313" key="2">
    <source>
        <dbReference type="Proteomes" id="UP000199403"/>
    </source>
</evidence>
<keyword evidence="2" id="KW-1185">Reference proteome</keyword>
<dbReference type="STRING" id="1416801.SAMN05192553_105159"/>
<evidence type="ECO:0000313" key="1">
    <source>
        <dbReference type="EMBL" id="SEJ57147.1"/>
    </source>
</evidence>